<dbReference type="Gene3D" id="3.40.1190.20">
    <property type="match status" value="1"/>
</dbReference>
<dbReference type="InterPro" id="IPR029056">
    <property type="entry name" value="Ribokinase-like"/>
</dbReference>
<dbReference type="EMBL" id="JPWI01000003">
    <property type="protein sequence ID" value="RCK47174.1"/>
    <property type="molecule type" value="Genomic_DNA"/>
</dbReference>
<comment type="similarity">
    <text evidence="1">Belongs to the carbohydrate kinase PfkB family.</text>
</comment>
<keyword evidence="2" id="KW-0808">Transferase</keyword>
<dbReference type="CDD" id="cd01166">
    <property type="entry name" value="KdgK"/>
    <property type="match status" value="1"/>
</dbReference>
<name>A0A367X0H0_9PROT</name>
<dbReference type="Proteomes" id="UP000252255">
    <property type="component" value="Unassembled WGS sequence"/>
</dbReference>
<dbReference type="Pfam" id="PF00294">
    <property type="entry name" value="PfkB"/>
    <property type="match status" value="1"/>
</dbReference>
<evidence type="ECO:0000256" key="3">
    <source>
        <dbReference type="ARBA" id="ARBA00022777"/>
    </source>
</evidence>
<dbReference type="SUPFAM" id="SSF53613">
    <property type="entry name" value="Ribokinase-like"/>
    <property type="match status" value="1"/>
</dbReference>
<dbReference type="AlphaFoldDB" id="A0A367X0H0"/>
<dbReference type="InterPro" id="IPR011611">
    <property type="entry name" value="PfkB_dom"/>
</dbReference>
<protein>
    <recommendedName>
        <fullName evidence="4">Carbohydrate kinase PfkB domain-containing protein</fullName>
    </recommendedName>
</protein>
<dbReference type="GO" id="GO:0008673">
    <property type="term" value="F:2-dehydro-3-deoxygluconokinase activity"/>
    <property type="evidence" value="ECO:0007669"/>
    <property type="project" value="TreeGrafter"/>
</dbReference>
<evidence type="ECO:0000313" key="5">
    <source>
        <dbReference type="EMBL" id="RCK47174.1"/>
    </source>
</evidence>
<sequence>MPHIAFIGECMLELSGAQPGTVFGAAKLGFAGDTLNAATYMARTSRLLDPASIKCASYITALGTDAYSNAMIEAWQSDGIATDLVRRIDGALPGLYTIQTDADGERSFSYWRDQAAAKQVLGGGHDAQIRDSFGRFDGFYLSGISLAILSPDDRQKMIALVADYANKGGKVYFDTNHRPRLWSGDQTAMDIYRAIALFCDTVLPTFDDDAALFGDKSAQETGQRWLEAGVREVIVKSGGDPTYWCNKDGQSGFVTPPVITEIVDTTSAGDSFNGAFLAARSHGQSVEGAISIAQKVAGRVICRHGALVDISDLELG</sequence>
<organism evidence="5 6">
    <name type="scientific">Thalassospira profundimaris</name>
    <dbReference type="NCBI Taxonomy" id="502049"/>
    <lineage>
        <taxon>Bacteria</taxon>
        <taxon>Pseudomonadati</taxon>
        <taxon>Pseudomonadota</taxon>
        <taxon>Alphaproteobacteria</taxon>
        <taxon>Rhodospirillales</taxon>
        <taxon>Thalassospiraceae</taxon>
        <taxon>Thalassospira</taxon>
    </lineage>
</organism>
<dbReference type="GO" id="GO:0042840">
    <property type="term" value="P:D-glucuronate catabolic process"/>
    <property type="evidence" value="ECO:0007669"/>
    <property type="project" value="TreeGrafter"/>
</dbReference>
<comment type="caution">
    <text evidence="5">The sequence shown here is derived from an EMBL/GenBank/DDBJ whole genome shotgun (WGS) entry which is preliminary data.</text>
</comment>
<feature type="domain" description="Carbohydrate kinase PfkB" evidence="4">
    <location>
        <begin position="1"/>
        <end position="307"/>
    </location>
</feature>
<evidence type="ECO:0000256" key="2">
    <source>
        <dbReference type="ARBA" id="ARBA00022679"/>
    </source>
</evidence>
<evidence type="ECO:0000313" key="6">
    <source>
        <dbReference type="Proteomes" id="UP000252255"/>
    </source>
</evidence>
<dbReference type="PANTHER" id="PTHR43085:SF15">
    <property type="entry name" value="2-DEHYDRO-3-DEOXYGLUCONOKINASE"/>
    <property type="match status" value="1"/>
</dbReference>
<dbReference type="RefSeq" id="WP_114097283.1">
    <property type="nucleotide sequence ID" value="NZ_JPWI01000003.1"/>
</dbReference>
<dbReference type="OrthoDB" id="9776822at2"/>
<proteinExistence type="inferred from homology"/>
<evidence type="ECO:0000256" key="1">
    <source>
        <dbReference type="ARBA" id="ARBA00010688"/>
    </source>
</evidence>
<keyword evidence="3" id="KW-0418">Kinase</keyword>
<gene>
    <name evidence="5" type="ORF">TH30_06710</name>
</gene>
<dbReference type="InterPro" id="IPR050306">
    <property type="entry name" value="PfkB_Carbo_kinase"/>
</dbReference>
<dbReference type="GO" id="GO:0006974">
    <property type="term" value="P:DNA damage response"/>
    <property type="evidence" value="ECO:0007669"/>
    <property type="project" value="TreeGrafter"/>
</dbReference>
<evidence type="ECO:0000259" key="4">
    <source>
        <dbReference type="Pfam" id="PF00294"/>
    </source>
</evidence>
<dbReference type="InterPro" id="IPR002173">
    <property type="entry name" value="Carboh/pur_kinase_PfkB_CS"/>
</dbReference>
<dbReference type="GO" id="GO:0019698">
    <property type="term" value="P:D-galacturonate catabolic process"/>
    <property type="evidence" value="ECO:0007669"/>
    <property type="project" value="TreeGrafter"/>
</dbReference>
<dbReference type="PANTHER" id="PTHR43085">
    <property type="entry name" value="HEXOKINASE FAMILY MEMBER"/>
    <property type="match status" value="1"/>
</dbReference>
<dbReference type="PROSITE" id="PS00584">
    <property type="entry name" value="PFKB_KINASES_2"/>
    <property type="match status" value="1"/>
</dbReference>
<dbReference type="GO" id="GO:0005829">
    <property type="term" value="C:cytosol"/>
    <property type="evidence" value="ECO:0007669"/>
    <property type="project" value="TreeGrafter"/>
</dbReference>
<reference evidence="5 6" key="1">
    <citation type="submission" date="2014-07" db="EMBL/GenBank/DDBJ databases">
        <title>Draft genome sequence of Thalassospira profundimaris PR54-5.</title>
        <authorList>
            <person name="Lai Q."/>
            <person name="Shao Z."/>
        </authorList>
    </citation>
    <scope>NUCLEOTIDE SEQUENCE [LARGE SCALE GENOMIC DNA]</scope>
    <source>
        <strain evidence="5 6">PR54-5</strain>
    </source>
</reference>
<accession>A0A367X0H0</accession>